<keyword evidence="6 7" id="KW-0472">Membrane</keyword>
<dbReference type="InterPro" id="IPR014047">
    <property type="entry name" value="Chr_Tranpt_l_chain"/>
</dbReference>
<sequence length="404" mass="43923">MENGSIKEANMDPTGRWRTWVEILAVSTKLGLTSFGGPIAHLGYFRHEYIEKRKWLDDRSYADLVALCQFLPGPASSQVGMSIGMLRGGFVGGIVSWFGFTWPSVLLLVLFAYLFQGLNLADAGWIMGLKIVAVAVVAQAIFGMGKKLASDSRGLTVAVMSAIIMLVWPSALGQIGVIVASGIAGLFLYKNPDLPEGAENRVIFKKRTGVVAFTLFFVFLIGLPLLRQLWGNGWLLMFDTFYRVGALVFGGGHVVLPLLQQEVVPNGWVSEQAFLAGYGAAQAVPGPLFTFAGYLGAMIHGWTGAIVTTIGIFLSSFFLVIGALTFWGNLRRYRRFQSALLGINASVVGILLAAFYHPVFTSAIRTPMDFALALAAFAMLMYWKLPPWIVVLFGAIAGYLLSLL</sequence>
<gene>
    <name evidence="8" type="primary">chrA</name>
    <name evidence="8" type="ORF">ACFO4N_02900</name>
</gene>
<comment type="subcellular location">
    <subcellularLocation>
        <location evidence="1">Cell membrane</location>
        <topology evidence="1">Multi-pass membrane protein</topology>
    </subcellularLocation>
</comment>
<dbReference type="Pfam" id="PF02417">
    <property type="entry name" value="Chromate_transp"/>
    <property type="match status" value="2"/>
</dbReference>
<evidence type="ECO:0000256" key="3">
    <source>
        <dbReference type="ARBA" id="ARBA00022475"/>
    </source>
</evidence>
<accession>A0ABV9GKH5</accession>
<feature type="transmembrane region" description="Helical" evidence="7">
    <location>
        <begin position="241"/>
        <end position="259"/>
    </location>
</feature>
<dbReference type="InterPro" id="IPR003370">
    <property type="entry name" value="Chromate_transpt"/>
</dbReference>
<keyword evidence="3" id="KW-1003">Cell membrane</keyword>
<dbReference type="PANTHER" id="PTHR33567:SF3">
    <property type="entry name" value="CHROMATE ION TRANSPORTER (EUROFUNG)"/>
    <property type="match status" value="1"/>
</dbReference>
<name>A0ABV9GKH5_9BACL</name>
<proteinExistence type="inferred from homology"/>
<evidence type="ECO:0000256" key="1">
    <source>
        <dbReference type="ARBA" id="ARBA00004651"/>
    </source>
</evidence>
<feature type="transmembrane region" description="Helical" evidence="7">
    <location>
        <begin position="125"/>
        <end position="145"/>
    </location>
</feature>
<feature type="transmembrane region" description="Helical" evidence="7">
    <location>
        <begin position="20"/>
        <end position="45"/>
    </location>
</feature>
<comment type="similarity">
    <text evidence="2">Belongs to the chromate ion transporter (CHR) (TC 2.A.51) family.</text>
</comment>
<dbReference type="NCBIfam" id="TIGR00937">
    <property type="entry name" value="2A51"/>
    <property type="match status" value="1"/>
</dbReference>
<comment type="caution">
    <text evidence="8">The sequence shown here is derived from an EMBL/GenBank/DDBJ whole genome shotgun (WGS) entry which is preliminary data.</text>
</comment>
<protein>
    <submittedName>
        <fullName evidence="8">Chromate efflux transporter</fullName>
    </submittedName>
</protein>
<organism evidence="8 9">
    <name type="scientific">Camelliibacillus cellulosilyticus</name>
    <dbReference type="NCBI Taxonomy" id="2174486"/>
    <lineage>
        <taxon>Bacteria</taxon>
        <taxon>Bacillati</taxon>
        <taxon>Bacillota</taxon>
        <taxon>Bacilli</taxon>
        <taxon>Bacillales</taxon>
        <taxon>Sporolactobacillaceae</taxon>
        <taxon>Camelliibacillus</taxon>
    </lineage>
</organism>
<dbReference type="PIRSF" id="PIRSF004810">
    <property type="entry name" value="ChrA"/>
    <property type="match status" value="1"/>
</dbReference>
<evidence type="ECO:0000313" key="9">
    <source>
        <dbReference type="Proteomes" id="UP001596022"/>
    </source>
</evidence>
<keyword evidence="9" id="KW-1185">Reference proteome</keyword>
<dbReference type="RefSeq" id="WP_376844706.1">
    <property type="nucleotide sequence ID" value="NZ_JBHSFW010000001.1"/>
</dbReference>
<evidence type="ECO:0000256" key="6">
    <source>
        <dbReference type="ARBA" id="ARBA00023136"/>
    </source>
</evidence>
<dbReference type="Proteomes" id="UP001596022">
    <property type="component" value="Unassembled WGS sequence"/>
</dbReference>
<feature type="transmembrane region" description="Helical" evidence="7">
    <location>
        <begin position="157"/>
        <end position="189"/>
    </location>
</feature>
<feature type="transmembrane region" description="Helical" evidence="7">
    <location>
        <begin position="339"/>
        <end position="359"/>
    </location>
</feature>
<evidence type="ECO:0000256" key="4">
    <source>
        <dbReference type="ARBA" id="ARBA00022692"/>
    </source>
</evidence>
<evidence type="ECO:0000313" key="8">
    <source>
        <dbReference type="EMBL" id="MFC4617674.1"/>
    </source>
</evidence>
<feature type="transmembrane region" description="Helical" evidence="7">
    <location>
        <begin position="90"/>
        <end position="113"/>
    </location>
</feature>
<dbReference type="PANTHER" id="PTHR33567">
    <property type="entry name" value="CHROMATE ION TRANSPORTER (EUROFUNG)"/>
    <property type="match status" value="1"/>
</dbReference>
<feature type="transmembrane region" description="Helical" evidence="7">
    <location>
        <begin position="302"/>
        <end position="327"/>
    </location>
</feature>
<dbReference type="EMBL" id="JBHSFW010000001">
    <property type="protein sequence ID" value="MFC4617674.1"/>
    <property type="molecule type" value="Genomic_DNA"/>
</dbReference>
<evidence type="ECO:0000256" key="2">
    <source>
        <dbReference type="ARBA" id="ARBA00005262"/>
    </source>
</evidence>
<feature type="transmembrane region" description="Helical" evidence="7">
    <location>
        <begin position="371"/>
        <end position="401"/>
    </location>
</feature>
<reference evidence="9" key="1">
    <citation type="journal article" date="2019" name="Int. J. Syst. Evol. Microbiol.">
        <title>The Global Catalogue of Microorganisms (GCM) 10K type strain sequencing project: providing services to taxonomists for standard genome sequencing and annotation.</title>
        <authorList>
            <consortium name="The Broad Institute Genomics Platform"/>
            <consortium name="The Broad Institute Genome Sequencing Center for Infectious Disease"/>
            <person name="Wu L."/>
            <person name="Ma J."/>
        </authorList>
    </citation>
    <scope>NUCLEOTIDE SEQUENCE [LARGE SCALE GENOMIC DNA]</scope>
    <source>
        <strain evidence="9">CGMCC 1.16306</strain>
    </source>
</reference>
<keyword evidence="4 7" id="KW-0812">Transmembrane</keyword>
<keyword evidence="5 7" id="KW-1133">Transmembrane helix</keyword>
<evidence type="ECO:0000256" key="5">
    <source>
        <dbReference type="ARBA" id="ARBA00022989"/>
    </source>
</evidence>
<feature type="transmembrane region" description="Helical" evidence="7">
    <location>
        <begin position="209"/>
        <end position="229"/>
    </location>
</feature>
<evidence type="ECO:0000256" key="7">
    <source>
        <dbReference type="SAM" id="Phobius"/>
    </source>
</evidence>